<keyword evidence="5" id="KW-0009">Actin-binding</keyword>
<evidence type="ECO:0000313" key="8">
    <source>
        <dbReference type="EMBL" id="CAI8058235.1"/>
    </source>
</evidence>
<dbReference type="GO" id="GO:0051015">
    <property type="term" value="F:actin filament binding"/>
    <property type="evidence" value="ECO:0007669"/>
    <property type="project" value="TreeGrafter"/>
</dbReference>
<dbReference type="CDD" id="cd00200">
    <property type="entry name" value="WD40"/>
    <property type="match status" value="1"/>
</dbReference>
<evidence type="ECO:0000256" key="4">
    <source>
        <dbReference type="ARBA" id="ARBA00022737"/>
    </source>
</evidence>
<dbReference type="SMART" id="SM00320">
    <property type="entry name" value="WD40"/>
    <property type="match status" value="7"/>
</dbReference>
<dbReference type="Pfam" id="PF00400">
    <property type="entry name" value="WD40"/>
    <property type="match status" value="4"/>
</dbReference>
<gene>
    <name evidence="8" type="ORF">GBAR_LOCUS31669</name>
</gene>
<dbReference type="SUPFAM" id="SSF50978">
    <property type="entry name" value="WD40 repeat-like"/>
    <property type="match status" value="2"/>
</dbReference>
<accession>A0AA35U148</accession>
<evidence type="ECO:0000256" key="3">
    <source>
        <dbReference type="ARBA" id="ARBA00022574"/>
    </source>
</evidence>
<dbReference type="PROSITE" id="PS50082">
    <property type="entry name" value="WD_REPEATS_2"/>
    <property type="match status" value="3"/>
</dbReference>
<keyword evidence="2" id="KW-0963">Cytoplasm</keyword>
<dbReference type="InterPro" id="IPR019775">
    <property type="entry name" value="WD40_repeat_CS"/>
</dbReference>
<evidence type="ECO:0000256" key="1">
    <source>
        <dbReference type="ARBA" id="ARBA00004496"/>
    </source>
</evidence>
<dbReference type="PROSITE" id="PS50294">
    <property type="entry name" value="WD_REPEATS_REGION"/>
    <property type="match status" value="3"/>
</dbReference>
<organism evidence="8 9">
    <name type="scientific">Geodia barretti</name>
    <name type="common">Barrett's horny sponge</name>
    <dbReference type="NCBI Taxonomy" id="519541"/>
    <lineage>
        <taxon>Eukaryota</taxon>
        <taxon>Metazoa</taxon>
        <taxon>Porifera</taxon>
        <taxon>Demospongiae</taxon>
        <taxon>Heteroscleromorpha</taxon>
        <taxon>Tetractinellida</taxon>
        <taxon>Astrophorina</taxon>
        <taxon>Geodiidae</taxon>
        <taxon>Geodia</taxon>
    </lineage>
</organism>
<reference evidence="8" key="1">
    <citation type="submission" date="2023-03" db="EMBL/GenBank/DDBJ databases">
        <authorList>
            <person name="Steffen K."/>
            <person name="Cardenas P."/>
        </authorList>
    </citation>
    <scope>NUCLEOTIDE SEQUENCE</scope>
</reference>
<dbReference type="PANTHER" id="PTHR19856">
    <property type="entry name" value="WD-REPEATCONTAINING PROTEIN WDR1"/>
    <property type="match status" value="1"/>
</dbReference>
<dbReference type="PANTHER" id="PTHR19856:SF0">
    <property type="entry name" value="WD REPEAT-CONTAINING PROTEIN 1"/>
    <property type="match status" value="1"/>
</dbReference>
<dbReference type="InterPro" id="IPR036322">
    <property type="entry name" value="WD40_repeat_dom_sf"/>
</dbReference>
<dbReference type="Gene3D" id="2.130.10.10">
    <property type="entry name" value="YVTN repeat-like/Quinoprotein amine dehydrogenase"/>
    <property type="match status" value="2"/>
</dbReference>
<feature type="repeat" description="WD" evidence="7">
    <location>
        <begin position="229"/>
        <end position="261"/>
    </location>
</feature>
<proteinExistence type="inferred from homology"/>
<dbReference type="GO" id="GO:0030042">
    <property type="term" value="P:actin filament depolymerization"/>
    <property type="evidence" value="ECO:0007669"/>
    <property type="project" value="TreeGrafter"/>
</dbReference>
<dbReference type="Proteomes" id="UP001174909">
    <property type="component" value="Unassembled WGS sequence"/>
</dbReference>
<protein>
    <submittedName>
        <fullName evidence="8">WD repeat-containing protein 1</fullName>
    </submittedName>
</protein>
<keyword evidence="9" id="KW-1185">Reference proteome</keyword>
<evidence type="ECO:0000313" key="9">
    <source>
        <dbReference type="Proteomes" id="UP001174909"/>
    </source>
</evidence>
<dbReference type="FunFam" id="2.130.10.10:FF:000097">
    <property type="entry name" value="WD repeat domain 1"/>
    <property type="match status" value="1"/>
</dbReference>
<keyword evidence="3 7" id="KW-0853">WD repeat</keyword>
<keyword evidence="4" id="KW-0677">Repeat</keyword>
<name>A0AA35U148_GEOBA</name>
<feature type="non-terminal residue" evidence="8">
    <location>
        <position position="519"/>
    </location>
</feature>
<comment type="similarity">
    <text evidence="6">Belongs to the WD repeat AIP1 family.</text>
</comment>
<feature type="repeat" description="WD" evidence="7">
    <location>
        <begin position="98"/>
        <end position="139"/>
    </location>
</feature>
<sequence length="519" mass="56152">FIPSPPATRPVNAHAQLRQIVKEPYLVIKPTCILRVLCCAVVRKMPFSPKSVFSPLPRTKRATSVVLHGDPKGRNVLYTVGRSVIIRDLENSGEADVYTQHSVEATVACYSPSGFYIASGDVSGKIRIWDTTQKEHILKYEYQPIAGAIKDIAWSPDSKRIAVCGEGREKFGHVFLWDSGSSVGEIMGHSKFINSIDYRPSRPFRVATGGEDNKVCWFEGPPFRYKNTFTEHTRFVNCVRFSPDGALLCSVSSDGKAVVYDGSTGDTKGCLGGDKAHNGGIYAVAWGPDSKQLLTASGDKTCKLWDVTTCQVVSEFKMGTAVEDQQLGCLWQGTHLLSVSLSGFINFLDVNNPATPLRVVKGQNTNLNSLASASDTVYAGSLDGRISHWGVESGHVDLVSGQGHTNSVCCLQTTPDLLLSLGLDKNFKSTSLATNELAEGCLNLPGLDPTDMSVASDGTVVIATLTEVVLARGEKRVGSLKVNYQPQAVAAHPTLPELVVAGKVSQYREIREKRESVGL</sequence>
<evidence type="ECO:0000256" key="2">
    <source>
        <dbReference type="ARBA" id="ARBA00022490"/>
    </source>
</evidence>
<dbReference type="GO" id="GO:0030864">
    <property type="term" value="C:cortical actin cytoskeleton"/>
    <property type="evidence" value="ECO:0007669"/>
    <property type="project" value="TreeGrafter"/>
</dbReference>
<evidence type="ECO:0000256" key="7">
    <source>
        <dbReference type="PROSITE-ProRule" id="PRU00221"/>
    </source>
</evidence>
<comment type="subcellular location">
    <subcellularLocation>
        <location evidence="1">Cytoplasm</location>
    </subcellularLocation>
</comment>
<dbReference type="InterPro" id="IPR001680">
    <property type="entry name" value="WD40_rpt"/>
</dbReference>
<comment type="caution">
    <text evidence="8">The sequence shown here is derived from an EMBL/GenBank/DDBJ whole genome shotgun (WGS) entry which is preliminary data.</text>
</comment>
<dbReference type="PROSITE" id="PS00678">
    <property type="entry name" value="WD_REPEATS_1"/>
    <property type="match status" value="1"/>
</dbReference>
<dbReference type="InterPro" id="IPR015943">
    <property type="entry name" value="WD40/YVTN_repeat-like_dom_sf"/>
</dbReference>
<feature type="repeat" description="WD" evidence="7">
    <location>
        <begin position="274"/>
        <end position="315"/>
    </location>
</feature>
<evidence type="ECO:0000256" key="6">
    <source>
        <dbReference type="ARBA" id="ARBA00038366"/>
    </source>
</evidence>
<dbReference type="GO" id="GO:0040011">
    <property type="term" value="P:locomotion"/>
    <property type="evidence" value="ECO:0007669"/>
    <property type="project" value="TreeGrafter"/>
</dbReference>
<evidence type="ECO:0000256" key="5">
    <source>
        <dbReference type="ARBA" id="ARBA00023203"/>
    </source>
</evidence>
<dbReference type="EMBL" id="CASHTH010004498">
    <property type="protein sequence ID" value="CAI8058235.1"/>
    <property type="molecule type" value="Genomic_DNA"/>
</dbReference>
<dbReference type="AlphaFoldDB" id="A0AA35U148"/>